<dbReference type="Proteomes" id="UP000593626">
    <property type="component" value="Chromosome"/>
</dbReference>
<evidence type="ECO:0000313" key="2">
    <source>
        <dbReference type="Proteomes" id="UP000593626"/>
    </source>
</evidence>
<dbReference type="PANTHER" id="PTHR34796">
    <property type="entry name" value="EXPRESSED PROTEIN"/>
    <property type="match status" value="1"/>
</dbReference>
<dbReference type="Pfam" id="PF03745">
    <property type="entry name" value="DUF309"/>
    <property type="match status" value="1"/>
</dbReference>
<organism evidence="1 2">
    <name type="scientific">Mangrovibacillus cuniculi</name>
    <dbReference type="NCBI Taxonomy" id="2593652"/>
    <lineage>
        <taxon>Bacteria</taxon>
        <taxon>Bacillati</taxon>
        <taxon>Bacillota</taxon>
        <taxon>Bacilli</taxon>
        <taxon>Bacillales</taxon>
        <taxon>Bacillaceae</taxon>
        <taxon>Mangrovibacillus</taxon>
    </lineage>
</organism>
<dbReference type="KEGG" id="mcui:G8O30_07115"/>
<dbReference type="RefSeq" id="WP_239674281.1">
    <property type="nucleotide sequence ID" value="NZ_CP049742.1"/>
</dbReference>
<dbReference type="InterPro" id="IPR005500">
    <property type="entry name" value="DUF309"/>
</dbReference>
<dbReference type="InterPro" id="IPR023203">
    <property type="entry name" value="TTHA0068_sf"/>
</dbReference>
<dbReference type="EMBL" id="CP049742">
    <property type="protein sequence ID" value="QPC46747.1"/>
    <property type="molecule type" value="Genomic_DNA"/>
</dbReference>
<name>A0A7S8HFH4_9BACI</name>
<dbReference type="PANTHER" id="PTHR34796:SF1">
    <property type="entry name" value="EXPRESSED PROTEIN"/>
    <property type="match status" value="1"/>
</dbReference>
<dbReference type="Gene3D" id="1.10.3450.10">
    <property type="entry name" value="TTHA0068-like"/>
    <property type="match status" value="1"/>
</dbReference>
<evidence type="ECO:0000313" key="1">
    <source>
        <dbReference type="EMBL" id="QPC46747.1"/>
    </source>
</evidence>
<gene>
    <name evidence="1" type="ORF">G8O30_07115</name>
</gene>
<keyword evidence="2" id="KW-1185">Reference proteome</keyword>
<dbReference type="AlphaFoldDB" id="A0A7S8HFH4"/>
<proteinExistence type="predicted"/>
<reference evidence="1 2" key="1">
    <citation type="submission" date="2019-07" db="EMBL/GenBank/DDBJ databases">
        <title>Genome sequence of 2 isolates from Red Sea Mangroves.</title>
        <authorList>
            <person name="Sefrji F."/>
            <person name="Michoud G."/>
            <person name="Merlino G."/>
            <person name="Daffonchio D."/>
        </authorList>
    </citation>
    <scope>NUCLEOTIDE SEQUENCE [LARGE SCALE GENOMIC DNA]</scope>
    <source>
        <strain evidence="1 2">R1DC41</strain>
    </source>
</reference>
<dbReference type="SUPFAM" id="SSF140663">
    <property type="entry name" value="TTHA0068-like"/>
    <property type="match status" value="1"/>
</dbReference>
<sequence length="173" mass="20639">MTNYPTEYIEFLAEFHGSRDYFECHEVLEEYWKEVEPGKKDSVWVSLIQLAVALYHERRHNWNGAKKMINQAYLIATRQEEELKRLSLHSEDFLPFAQMLRERINKEEGYYPVNLPIHDKNLLKAVQEKCLEKNYTWQNTSPVSIDILDRHKLRDRSEVIAARNASLQNKTTR</sequence>
<protein>
    <submittedName>
        <fullName evidence="1">DUF309 domain-containing protein</fullName>
    </submittedName>
</protein>
<accession>A0A7S8HFH4</accession>